<dbReference type="GO" id="GO:0005886">
    <property type="term" value="C:plasma membrane"/>
    <property type="evidence" value="ECO:0007669"/>
    <property type="project" value="UniProtKB-SubCell"/>
</dbReference>
<dbReference type="PROSITE" id="PS50895">
    <property type="entry name" value="SURF1"/>
    <property type="match status" value="1"/>
</dbReference>
<dbReference type="PANTHER" id="PTHR23427:SF2">
    <property type="entry name" value="SURFEIT LOCUS PROTEIN 1"/>
    <property type="match status" value="1"/>
</dbReference>
<dbReference type="Pfam" id="PF02104">
    <property type="entry name" value="SURF1"/>
    <property type="match status" value="1"/>
</dbReference>
<dbReference type="PANTHER" id="PTHR23427">
    <property type="entry name" value="SURFEIT LOCUS PROTEIN"/>
    <property type="match status" value="1"/>
</dbReference>
<gene>
    <name evidence="7" type="ORF">GPL32_01950</name>
</gene>
<evidence type="ECO:0000256" key="5">
    <source>
        <dbReference type="ARBA" id="ARBA00023136"/>
    </source>
</evidence>
<keyword evidence="3 6" id="KW-0812">Transmembrane</keyword>
<feature type="transmembrane region" description="Helical" evidence="6">
    <location>
        <begin position="12"/>
        <end position="31"/>
    </location>
</feature>
<dbReference type="AlphaFoldDB" id="A0A7C9NW73"/>
<sequence length="229" mass="25365">MINSSPGVGRLYIWYVFWGVLVTLGIFLGLWQWERAADKRILIAARDAAPALIAPDEMPLDGAHVTLQGEYLAEYTLFLDNRIVDGRLGVAVLTPLRDEKGQLWLVQRGFIETGPTRSAPKAEAPSGRVEVSGEWQVARPAGPLYGDNQEGVRLQQISQAPWEGVIAPFSYLGWLHAAEGEGVFLPWWQANVMPPSRHVGYAIQWWGLSLAALAVMMLGGYRLRKDSAQ</sequence>
<proteinExistence type="inferred from homology"/>
<organism evidence="7 8">
    <name type="scientific">Vreelandella alkaliphila</name>
    <dbReference type="NCBI Taxonomy" id="272774"/>
    <lineage>
        <taxon>Bacteria</taxon>
        <taxon>Pseudomonadati</taxon>
        <taxon>Pseudomonadota</taxon>
        <taxon>Gammaproteobacteria</taxon>
        <taxon>Oceanospirillales</taxon>
        <taxon>Halomonadaceae</taxon>
        <taxon>Vreelandella</taxon>
    </lineage>
</organism>
<name>A0A7C9NW73_9GAMM</name>
<dbReference type="Proteomes" id="UP000480312">
    <property type="component" value="Unassembled WGS sequence"/>
</dbReference>
<protein>
    <recommendedName>
        <fullName evidence="6">SURF1-like protein</fullName>
    </recommendedName>
</protein>
<evidence type="ECO:0000256" key="1">
    <source>
        <dbReference type="ARBA" id="ARBA00004370"/>
    </source>
</evidence>
<comment type="subcellular location">
    <subcellularLocation>
        <location evidence="6">Cell membrane</location>
        <topology evidence="6">Multi-pass membrane protein</topology>
    </subcellularLocation>
    <subcellularLocation>
        <location evidence="1">Membrane</location>
    </subcellularLocation>
</comment>
<dbReference type="EMBL" id="JAAEHK010000002">
    <property type="protein sequence ID" value="NDL69271.1"/>
    <property type="molecule type" value="Genomic_DNA"/>
</dbReference>
<keyword evidence="6" id="KW-1003">Cell membrane</keyword>
<evidence type="ECO:0000256" key="3">
    <source>
        <dbReference type="ARBA" id="ARBA00022692"/>
    </source>
</evidence>
<accession>A0A7C9NW73</accession>
<feature type="transmembrane region" description="Helical" evidence="6">
    <location>
        <begin position="203"/>
        <end position="223"/>
    </location>
</feature>
<dbReference type="CDD" id="cd06662">
    <property type="entry name" value="SURF1"/>
    <property type="match status" value="1"/>
</dbReference>
<keyword evidence="4 6" id="KW-1133">Transmembrane helix</keyword>
<evidence type="ECO:0000313" key="7">
    <source>
        <dbReference type="EMBL" id="NDL69271.1"/>
    </source>
</evidence>
<reference evidence="7 8" key="1">
    <citation type="submission" date="2020-01" db="EMBL/GenBank/DDBJ databases">
        <title>Whole genome sequencing of Halomonas alkaliphila strain LS44.</title>
        <authorList>
            <person name="Kumar S."/>
            <person name="Paul D."/>
            <person name="Shouche Y."/>
            <person name="Suryavanshi M.V."/>
        </authorList>
    </citation>
    <scope>NUCLEOTIDE SEQUENCE [LARGE SCALE GENOMIC DNA]</scope>
    <source>
        <strain evidence="7 8">LS44</strain>
    </source>
</reference>
<comment type="caution">
    <text evidence="7">The sequence shown here is derived from an EMBL/GenBank/DDBJ whole genome shotgun (WGS) entry which is preliminary data.</text>
</comment>
<evidence type="ECO:0000256" key="2">
    <source>
        <dbReference type="ARBA" id="ARBA00007165"/>
    </source>
</evidence>
<comment type="similarity">
    <text evidence="2 6">Belongs to the SURF1 family.</text>
</comment>
<evidence type="ECO:0000256" key="6">
    <source>
        <dbReference type="RuleBase" id="RU363076"/>
    </source>
</evidence>
<dbReference type="OrthoDB" id="9789940at2"/>
<dbReference type="InterPro" id="IPR002994">
    <property type="entry name" value="Surf1/Shy1"/>
</dbReference>
<dbReference type="RefSeq" id="WP_162217224.1">
    <property type="nucleotide sequence ID" value="NZ_JAAEHK010000002.1"/>
</dbReference>
<evidence type="ECO:0000313" key="8">
    <source>
        <dbReference type="Proteomes" id="UP000480312"/>
    </source>
</evidence>
<evidence type="ECO:0000256" key="4">
    <source>
        <dbReference type="ARBA" id="ARBA00022989"/>
    </source>
</evidence>
<dbReference type="InterPro" id="IPR045214">
    <property type="entry name" value="Surf1/Surf4"/>
</dbReference>
<keyword evidence="5 6" id="KW-0472">Membrane</keyword>